<dbReference type="EMBL" id="JAUSTT010000014">
    <property type="protein sequence ID" value="MDQ0176596.1"/>
    <property type="molecule type" value="Genomic_DNA"/>
</dbReference>
<keyword evidence="6" id="KW-1185">Reference proteome</keyword>
<evidence type="ECO:0000256" key="2">
    <source>
        <dbReference type="ARBA" id="ARBA00023125"/>
    </source>
</evidence>
<sequence length="202" mass="23915">MSKKKTRERMLTAALELFSEKGYAGTSTREIAERAGVNHITLFRHFGSKENLFQESVISHKTYRDYFPKIEQQLTGDIEHDLSILAKTFFEVNLPMKEVIWVHMREIYQNEEFEKLFFEYPNKLFHHLVDYLNDLYEQGKIPKTNFKAKANVFYSTLSSILIFQLTLPHMNQHINPDLDELISEIAHLFAMGLLYPREHEDR</sequence>
<evidence type="ECO:0000256" key="1">
    <source>
        <dbReference type="ARBA" id="ARBA00022491"/>
    </source>
</evidence>
<name>A0ABT9WTU9_9BACI</name>
<dbReference type="PRINTS" id="PR00455">
    <property type="entry name" value="HTHTETR"/>
</dbReference>
<evidence type="ECO:0000256" key="3">
    <source>
        <dbReference type="PROSITE-ProRule" id="PRU00335"/>
    </source>
</evidence>
<dbReference type="SUPFAM" id="SSF46689">
    <property type="entry name" value="Homeodomain-like"/>
    <property type="match status" value="1"/>
</dbReference>
<dbReference type="Pfam" id="PF00440">
    <property type="entry name" value="TetR_N"/>
    <property type="match status" value="1"/>
</dbReference>
<accession>A0ABT9WTU9</accession>
<dbReference type="Gene3D" id="1.10.357.10">
    <property type="entry name" value="Tetracycline Repressor, domain 2"/>
    <property type="match status" value="1"/>
</dbReference>
<protein>
    <submittedName>
        <fullName evidence="5">AcrR family transcriptional regulator</fullName>
    </submittedName>
</protein>
<dbReference type="InterPro" id="IPR009057">
    <property type="entry name" value="Homeodomain-like_sf"/>
</dbReference>
<organism evidence="5 6">
    <name type="scientific">Bacillus chungangensis</name>
    <dbReference type="NCBI Taxonomy" id="587633"/>
    <lineage>
        <taxon>Bacteria</taxon>
        <taxon>Bacillati</taxon>
        <taxon>Bacillota</taxon>
        <taxon>Bacilli</taxon>
        <taxon>Bacillales</taxon>
        <taxon>Bacillaceae</taxon>
        <taxon>Bacillus</taxon>
    </lineage>
</organism>
<dbReference type="RefSeq" id="WP_307229873.1">
    <property type="nucleotide sequence ID" value="NZ_JAUSTT010000014.1"/>
</dbReference>
<evidence type="ECO:0000313" key="6">
    <source>
        <dbReference type="Proteomes" id="UP001223586"/>
    </source>
</evidence>
<keyword evidence="2 3" id="KW-0238">DNA-binding</keyword>
<comment type="caution">
    <text evidence="5">The sequence shown here is derived from an EMBL/GenBank/DDBJ whole genome shotgun (WGS) entry which is preliminary data.</text>
</comment>
<evidence type="ECO:0000259" key="4">
    <source>
        <dbReference type="PROSITE" id="PS50977"/>
    </source>
</evidence>
<evidence type="ECO:0000313" key="5">
    <source>
        <dbReference type="EMBL" id="MDQ0176596.1"/>
    </source>
</evidence>
<proteinExistence type="predicted"/>
<feature type="DNA-binding region" description="H-T-H motif" evidence="3">
    <location>
        <begin position="27"/>
        <end position="46"/>
    </location>
</feature>
<reference evidence="5 6" key="1">
    <citation type="submission" date="2023-07" db="EMBL/GenBank/DDBJ databases">
        <title>Genomic Encyclopedia of Type Strains, Phase IV (KMG-IV): sequencing the most valuable type-strain genomes for metagenomic binning, comparative biology and taxonomic classification.</title>
        <authorList>
            <person name="Goeker M."/>
        </authorList>
    </citation>
    <scope>NUCLEOTIDE SEQUENCE [LARGE SCALE GENOMIC DNA]</scope>
    <source>
        <strain evidence="5 6">DSM 23837</strain>
    </source>
</reference>
<dbReference type="Proteomes" id="UP001223586">
    <property type="component" value="Unassembled WGS sequence"/>
</dbReference>
<dbReference type="PANTHER" id="PTHR43479:SF11">
    <property type="entry name" value="ACREF_ENVCD OPERON REPRESSOR-RELATED"/>
    <property type="match status" value="1"/>
</dbReference>
<dbReference type="InterPro" id="IPR001647">
    <property type="entry name" value="HTH_TetR"/>
</dbReference>
<feature type="domain" description="HTH tetR-type" evidence="4">
    <location>
        <begin position="4"/>
        <end position="64"/>
    </location>
</feature>
<dbReference type="PROSITE" id="PS50977">
    <property type="entry name" value="HTH_TETR_2"/>
    <property type="match status" value="1"/>
</dbReference>
<keyword evidence="1" id="KW-0678">Repressor</keyword>
<dbReference type="InterPro" id="IPR050624">
    <property type="entry name" value="HTH-type_Tx_Regulator"/>
</dbReference>
<dbReference type="PANTHER" id="PTHR43479">
    <property type="entry name" value="ACREF/ENVCD OPERON REPRESSOR-RELATED"/>
    <property type="match status" value="1"/>
</dbReference>
<gene>
    <name evidence="5" type="ORF">J2S08_002454</name>
</gene>